<reference evidence="1" key="1">
    <citation type="journal article" date="2021" name="Sci. Adv.">
        <title>The American lobster genome reveals insights on longevity, neural, and immune adaptations.</title>
        <authorList>
            <person name="Polinski J.M."/>
            <person name="Zimin A.V."/>
            <person name="Clark K.F."/>
            <person name="Kohn A.B."/>
            <person name="Sadowski N."/>
            <person name="Timp W."/>
            <person name="Ptitsyn A."/>
            <person name="Khanna P."/>
            <person name="Romanova D.Y."/>
            <person name="Williams P."/>
            <person name="Greenwood S.J."/>
            <person name="Moroz L.L."/>
            <person name="Walt D.R."/>
            <person name="Bodnar A.G."/>
        </authorList>
    </citation>
    <scope>NUCLEOTIDE SEQUENCE</scope>
    <source>
        <strain evidence="1">GMGI-L3</strain>
    </source>
</reference>
<sequence>QQKLLAKDLVLVVKGRHHITKAQRALELISEKCMSLGLKISIPKLKAMRIGSNDPGIYLKIEGTVLQWVNVCIYLGIWIDKGLKFDKEIHYLRERMGKRVHTMRVMTGPKIPERNMKATTPHKSTVYYTDRSVEFSNTREIQELIGDVYVERKMKQEDGKCTSPLVEFYKKLEMGTLGWDTI</sequence>
<keyword evidence="1" id="KW-0808">Transferase</keyword>
<proteinExistence type="predicted"/>
<keyword evidence="1" id="KW-0695">RNA-directed DNA polymerase</keyword>
<keyword evidence="1" id="KW-0548">Nucleotidyltransferase</keyword>
<dbReference type="Proteomes" id="UP000747542">
    <property type="component" value="Unassembled WGS sequence"/>
</dbReference>
<evidence type="ECO:0000313" key="1">
    <source>
        <dbReference type="EMBL" id="KAG7155342.1"/>
    </source>
</evidence>
<dbReference type="GO" id="GO:0003964">
    <property type="term" value="F:RNA-directed DNA polymerase activity"/>
    <property type="evidence" value="ECO:0007669"/>
    <property type="project" value="UniProtKB-KW"/>
</dbReference>
<dbReference type="AlphaFoldDB" id="A0A8J5JAV3"/>
<organism evidence="1 2">
    <name type="scientific">Homarus americanus</name>
    <name type="common">American lobster</name>
    <dbReference type="NCBI Taxonomy" id="6706"/>
    <lineage>
        <taxon>Eukaryota</taxon>
        <taxon>Metazoa</taxon>
        <taxon>Ecdysozoa</taxon>
        <taxon>Arthropoda</taxon>
        <taxon>Crustacea</taxon>
        <taxon>Multicrustacea</taxon>
        <taxon>Malacostraca</taxon>
        <taxon>Eumalacostraca</taxon>
        <taxon>Eucarida</taxon>
        <taxon>Decapoda</taxon>
        <taxon>Pleocyemata</taxon>
        <taxon>Astacidea</taxon>
        <taxon>Nephropoidea</taxon>
        <taxon>Nephropidae</taxon>
        <taxon>Homarus</taxon>
    </lineage>
</organism>
<dbReference type="EMBL" id="JAHLQT010041960">
    <property type="protein sequence ID" value="KAG7155342.1"/>
    <property type="molecule type" value="Genomic_DNA"/>
</dbReference>
<gene>
    <name evidence="1" type="primary">RTase-L6</name>
    <name evidence="1" type="ORF">Hamer_G024365</name>
</gene>
<accession>A0A8J5JAV3</accession>
<evidence type="ECO:0000313" key="2">
    <source>
        <dbReference type="Proteomes" id="UP000747542"/>
    </source>
</evidence>
<feature type="non-terminal residue" evidence="1">
    <location>
        <position position="1"/>
    </location>
</feature>
<comment type="caution">
    <text evidence="1">The sequence shown here is derived from an EMBL/GenBank/DDBJ whole genome shotgun (WGS) entry which is preliminary data.</text>
</comment>
<name>A0A8J5JAV3_HOMAM</name>
<keyword evidence="2" id="KW-1185">Reference proteome</keyword>
<feature type="non-terminal residue" evidence="1">
    <location>
        <position position="182"/>
    </location>
</feature>
<protein>
    <submittedName>
        <fullName evidence="1">Putative RNA-directed DNA polymerase from transposon BS-like 6</fullName>
    </submittedName>
</protein>